<proteinExistence type="predicted"/>
<evidence type="ECO:0000313" key="1">
    <source>
        <dbReference type="EMBL" id="MPM17460.1"/>
    </source>
</evidence>
<evidence type="ECO:0008006" key="2">
    <source>
        <dbReference type="Google" id="ProtNLM"/>
    </source>
</evidence>
<reference evidence="1" key="1">
    <citation type="submission" date="2019-08" db="EMBL/GenBank/DDBJ databases">
        <authorList>
            <person name="Kucharzyk K."/>
            <person name="Murdoch R.W."/>
            <person name="Higgins S."/>
            <person name="Loffler F."/>
        </authorList>
    </citation>
    <scope>NUCLEOTIDE SEQUENCE</scope>
</reference>
<organism evidence="1">
    <name type="scientific">bioreactor metagenome</name>
    <dbReference type="NCBI Taxonomy" id="1076179"/>
    <lineage>
        <taxon>unclassified sequences</taxon>
        <taxon>metagenomes</taxon>
        <taxon>ecological metagenomes</taxon>
    </lineage>
</organism>
<comment type="caution">
    <text evidence="1">The sequence shown here is derived from an EMBL/GenBank/DDBJ whole genome shotgun (WGS) entry which is preliminary data.</text>
</comment>
<gene>
    <name evidence="1" type="ORF">SDC9_63850</name>
</gene>
<accession>A0A644XMR6</accession>
<dbReference type="AlphaFoldDB" id="A0A644XMR6"/>
<name>A0A644XMR6_9ZZZZ</name>
<dbReference type="EMBL" id="VSSQ01002802">
    <property type="protein sequence ID" value="MPM17460.1"/>
    <property type="molecule type" value="Genomic_DNA"/>
</dbReference>
<protein>
    <recommendedName>
        <fullName evidence="2">DGQHR domain-containing protein</fullName>
    </recommendedName>
</protein>
<sequence>MKKIITKTLDITPDMAAEMLEHNTMNRNISQLNVARYANDMASGAWEQNGETIKIAVDGTILDGQHRLWAIIESGMTITMIVVYNVSKQAIGSIDSGIIRYFHHLLKIKGSEHHMTAAMITKLAWIYENFDSQMHAGSAKTETRNSVLEPFYDQNRDMIEHAAAVAECGAHHFVKSHLGFCFYLFLRSNPQKAEEFIKLVKSGDNLHTGHPVMTLRTKLTDNRISKNKLTVRETMAFYIKAWNAFLKGRDLSLFRWNNTEELPEVK</sequence>